<dbReference type="EMBL" id="CP000934">
    <property type="protein sequence ID" value="ACE84418.1"/>
    <property type="molecule type" value="Genomic_DNA"/>
</dbReference>
<proteinExistence type="predicted"/>
<dbReference type="eggNOG" id="COG3291">
    <property type="taxonomic scope" value="Bacteria"/>
</dbReference>
<reference evidence="2 3" key="1">
    <citation type="journal article" date="2008" name="J. Bacteriol.">
        <title>Insights into plant cell wall degradation from the genome sequence of the soil bacterium Cellvibrio japonicus.</title>
        <authorList>
            <person name="Deboy R.T."/>
            <person name="Mongodin E.F."/>
            <person name="Fouts D.E."/>
            <person name="Tailford L.E."/>
            <person name="Khouri H."/>
            <person name="Emerson J.B."/>
            <person name="Mohamoud Y."/>
            <person name="Watkins K."/>
            <person name="Henrissat B."/>
            <person name="Gilbert H.J."/>
            <person name="Nelson K.E."/>
        </authorList>
    </citation>
    <scope>NUCLEOTIDE SEQUENCE [LARGE SCALE GENOMIC DNA]</scope>
    <source>
        <strain evidence="2 3">Ueda107</strain>
    </source>
</reference>
<name>B3PJZ8_CELJU</name>
<sequence>MKIKTLFALNVLAATLAACGGGDINLNPSNTVTNSNNTTNNNTGGGNGTTNPCATYTASGQQFQGVYASNNCTYSVNFVSDTRPLSVDLFIPELPDNGLHIFEDSLFVGRDVSEADANAGVRVPQNGEGPTLTIAAGAKLAFSSPEDYMMIARGSRIIAEGTAAKPIILSAVTDLRDNDATEADRGLWGGLLINGNGLTNKCTDAQRLSSGVNPHNCHITAEGRPSTYGGNNNSESSGSLRYVVVKHAGYEVVDGSELNGITFNAVGSGTIVEYVQTYTTQDDGFEMFGGAVNLKYVVGVNIGDDTYDFSEGWTGNIQFALSLATSGSNTCVEADNTGSGRADDLQPFTKGRISNLTCITSNVDRGLGDSPSAKGDSEGPLYREGVFFEMYNSIITSNAEGMASNECLEIVDSEGPQTIAAAKAGWSAASSNFIACTEALKQGVDPANSDFSFATWLNTGSNQNNVVVDGSVAGSLPVTILDGLATNPRAYLTAPAFADGNTTPITIPVFDVTRLEDDFTPNAVPALGSAGSSSFFSEVDFIGAVKAGDDWTLGWTVGLHD</sequence>
<dbReference type="KEGG" id="cja:CJA_2360"/>
<evidence type="ECO:0000313" key="3">
    <source>
        <dbReference type="Proteomes" id="UP000001036"/>
    </source>
</evidence>
<keyword evidence="2" id="KW-0449">Lipoprotein</keyword>
<dbReference type="PANTHER" id="PTHR41339">
    <property type="entry name" value="LIPL48"/>
    <property type="match status" value="1"/>
</dbReference>
<feature type="signal peptide" evidence="1">
    <location>
        <begin position="1"/>
        <end position="20"/>
    </location>
</feature>
<evidence type="ECO:0000313" key="2">
    <source>
        <dbReference type="EMBL" id="ACE84418.1"/>
    </source>
</evidence>
<accession>B3PJZ8</accession>
<keyword evidence="3" id="KW-1185">Reference proteome</keyword>
<dbReference type="Proteomes" id="UP000001036">
    <property type="component" value="Chromosome"/>
</dbReference>
<dbReference type="HOGENOM" id="CLU_034925_1_0_6"/>
<dbReference type="OrthoDB" id="237393at2"/>
<evidence type="ECO:0000256" key="1">
    <source>
        <dbReference type="SAM" id="SignalP"/>
    </source>
</evidence>
<keyword evidence="1" id="KW-0732">Signal</keyword>
<dbReference type="STRING" id="498211.CJA_2360"/>
<organism evidence="2 3">
    <name type="scientific">Cellvibrio japonicus (strain Ueda107)</name>
    <name type="common">Pseudomonas fluorescens subsp. cellulosa</name>
    <dbReference type="NCBI Taxonomy" id="498211"/>
    <lineage>
        <taxon>Bacteria</taxon>
        <taxon>Pseudomonadati</taxon>
        <taxon>Pseudomonadota</taxon>
        <taxon>Gammaproteobacteria</taxon>
        <taxon>Cellvibrionales</taxon>
        <taxon>Cellvibrionaceae</taxon>
        <taxon>Cellvibrio</taxon>
    </lineage>
</organism>
<gene>
    <name evidence="2" type="ordered locus">CJA_2360</name>
</gene>
<dbReference type="RefSeq" id="WP_012487958.1">
    <property type="nucleotide sequence ID" value="NC_010995.1"/>
</dbReference>
<dbReference type="PROSITE" id="PS51257">
    <property type="entry name" value="PROKAR_LIPOPROTEIN"/>
    <property type="match status" value="1"/>
</dbReference>
<dbReference type="PANTHER" id="PTHR41339:SF1">
    <property type="entry name" value="SECRETED PROTEIN"/>
    <property type="match status" value="1"/>
</dbReference>
<feature type="chain" id="PRO_5002796652" evidence="1">
    <location>
        <begin position="21"/>
        <end position="561"/>
    </location>
</feature>
<protein>
    <submittedName>
        <fullName evidence="2">Putative lipoprotein</fullName>
    </submittedName>
</protein>
<dbReference type="AlphaFoldDB" id="B3PJZ8"/>